<feature type="binding site" evidence="5">
    <location>
        <position position="276"/>
    </location>
    <ligand>
        <name>substrate</name>
        <note>ligand shared between two neighboring subunits</note>
    </ligand>
</feature>
<comment type="function">
    <text evidence="3 5">Converts o-succinylbenzoyl-CoA (OSB-CoA) to 1,4-dihydroxy-2-naphthoyl-CoA (DHNA-CoA).</text>
</comment>
<evidence type="ECO:0000256" key="2">
    <source>
        <dbReference type="ARBA" id="ARBA00023239"/>
    </source>
</evidence>
<dbReference type="Gene3D" id="1.10.12.10">
    <property type="entry name" value="Lyase 2-enoyl-coa Hydratase, Chain A, domain 2"/>
    <property type="match status" value="1"/>
</dbReference>
<feature type="binding site" description="in other chain" evidence="5">
    <location>
        <begin position="92"/>
        <end position="96"/>
    </location>
    <ligand>
        <name>substrate</name>
        <note>ligand shared between two neighboring subunits</note>
    </ligand>
</feature>
<feature type="binding site" description="in other chain" evidence="5">
    <location>
        <position position="179"/>
    </location>
    <ligand>
        <name>substrate</name>
        <note>ligand shared between two neighboring subunits</note>
    </ligand>
</feature>
<dbReference type="GO" id="GO:0008935">
    <property type="term" value="F:1,4-dihydroxy-2-naphthoyl-CoA synthase activity"/>
    <property type="evidence" value="ECO:0007669"/>
    <property type="project" value="UniProtKB-UniRule"/>
</dbReference>
<gene>
    <name evidence="5 6" type="primary">menB</name>
    <name evidence="6" type="ORF">GCM10017584_16060</name>
</gene>
<feature type="binding site" evidence="5">
    <location>
        <position position="291"/>
    </location>
    <ligand>
        <name>substrate</name>
        <note>ligand shared between two neighboring subunits</note>
    </ligand>
</feature>
<dbReference type="NCBIfam" id="NF006186">
    <property type="entry name" value="PRK08321.1"/>
    <property type="match status" value="1"/>
</dbReference>
<dbReference type="Pfam" id="PF00378">
    <property type="entry name" value="ECH_1"/>
    <property type="match status" value="1"/>
</dbReference>
<dbReference type="AlphaFoldDB" id="A0A9W6H9W3"/>
<comment type="pathway">
    <text evidence="5">Quinol/quinone metabolism; menaquinone biosynthesis.</text>
</comment>
<dbReference type="PANTHER" id="PTHR43113:SF1">
    <property type="entry name" value="1,4-DIHYDROXY-2-NAPHTHOYL-COA SYNTHASE, PEROXISOMAL"/>
    <property type="match status" value="1"/>
</dbReference>
<feature type="site" description="Important for catalysis" evidence="5">
    <location>
        <position position="174"/>
    </location>
</feature>
<dbReference type="SUPFAM" id="SSF52096">
    <property type="entry name" value="ClpP/crotonase"/>
    <property type="match status" value="1"/>
</dbReference>
<comment type="similarity">
    <text evidence="5">Belongs to the enoyl-CoA hydratase/isomerase family. MenB subfamily.</text>
</comment>
<evidence type="ECO:0000313" key="6">
    <source>
        <dbReference type="EMBL" id="GLJ76032.1"/>
    </source>
</evidence>
<dbReference type="InterPro" id="IPR029045">
    <property type="entry name" value="ClpP/crotonase-like_dom_sf"/>
</dbReference>
<dbReference type="RefSeq" id="WP_271176705.1">
    <property type="nucleotide sequence ID" value="NZ_BAAAJO010000005.1"/>
</dbReference>
<dbReference type="FunFam" id="3.90.226.10:FF:000003">
    <property type="entry name" value="1,4-dihydroxy-2-naphthoyl-CoA synthase"/>
    <property type="match status" value="1"/>
</dbReference>
<evidence type="ECO:0000256" key="4">
    <source>
        <dbReference type="ARBA" id="ARBA00066833"/>
    </source>
</evidence>
<feature type="site" description="Important for catalysis" evidence="5">
    <location>
        <position position="104"/>
    </location>
</feature>
<organism evidence="6 7">
    <name type="scientific">Leifsonia poae</name>
    <dbReference type="NCBI Taxonomy" id="110933"/>
    <lineage>
        <taxon>Bacteria</taxon>
        <taxon>Bacillati</taxon>
        <taxon>Actinomycetota</taxon>
        <taxon>Actinomycetes</taxon>
        <taxon>Micrococcales</taxon>
        <taxon>Microbacteriaceae</taxon>
        <taxon>Leifsonia</taxon>
    </lineage>
</organism>
<dbReference type="InterPro" id="IPR014748">
    <property type="entry name" value="Enoyl-CoA_hydra_C"/>
</dbReference>
<dbReference type="Proteomes" id="UP001142372">
    <property type="component" value="Unassembled WGS sequence"/>
</dbReference>
<comment type="caution">
    <text evidence="6">The sequence shown here is derived from an EMBL/GenBank/DDBJ whole genome shotgun (WGS) entry which is preliminary data.</text>
</comment>
<dbReference type="HAMAP" id="MF_01934">
    <property type="entry name" value="MenB"/>
    <property type="match status" value="1"/>
</dbReference>
<dbReference type="NCBIfam" id="TIGR01929">
    <property type="entry name" value="menB"/>
    <property type="match status" value="1"/>
</dbReference>
<feature type="binding site" description="in other chain" evidence="5">
    <location>
        <begin position="146"/>
        <end position="150"/>
    </location>
    <ligand>
        <name>substrate</name>
        <note>ligand shared between two neighboring subunits</note>
    </ligand>
</feature>
<accession>A0A9W6H9W3</accession>
<dbReference type="GO" id="GO:0009234">
    <property type="term" value="P:menaquinone biosynthetic process"/>
    <property type="evidence" value="ECO:0007669"/>
    <property type="project" value="UniProtKB-UniRule"/>
</dbReference>
<protein>
    <recommendedName>
        <fullName evidence="4 5">1,4-dihydroxy-2-naphthoyl-CoA synthase</fullName>
        <shortName evidence="5">DHNA-CoA synthase</shortName>
        <ecNumber evidence="4 5">4.1.3.36</ecNumber>
    </recommendedName>
</protein>
<reference evidence="6" key="1">
    <citation type="journal article" date="2014" name="Int. J. Syst. Evol. Microbiol.">
        <title>Complete genome sequence of Corynebacterium casei LMG S-19264T (=DSM 44701T), isolated from a smear-ripened cheese.</title>
        <authorList>
            <consortium name="US DOE Joint Genome Institute (JGI-PGF)"/>
            <person name="Walter F."/>
            <person name="Albersmeier A."/>
            <person name="Kalinowski J."/>
            <person name="Ruckert C."/>
        </authorList>
    </citation>
    <scope>NUCLEOTIDE SEQUENCE</scope>
    <source>
        <strain evidence="6">VKM Ac-1401</strain>
    </source>
</reference>
<dbReference type="Gene3D" id="3.90.226.10">
    <property type="entry name" value="2-enoyl-CoA Hydratase, Chain A, domain 1"/>
    <property type="match status" value="1"/>
</dbReference>
<keyword evidence="7" id="KW-1185">Reference proteome</keyword>
<keyword evidence="5" id="KW-0474">Menaquinone biosynthesis</keyword>
<feature type="binding site" description="in other chain" evidence="5">
    <location>
        <position position="173"/>
    </location>
    <ligand>
        <name>substrate</name>
        <note>ligand shared between two neighboring subunits</note>
    </ligand>
</feature>
<comment type="pathway">
    <text evidence="5">Quinol/quinone metabolism; 1,4-dihydroxy-2-naphthoate biosynthesis; 1,4-dihydroxy-2-naphthoate from chorismate: step 6/7.</text>
</comment>
<feature type="binding site" description="in other chain" evidence="5">
    <location>
        <position position="104"/>
    </location>
    <ligand>
        <name>substrate</name>
        <note>ligand shared between two neighboring subunits</note>
    </ligand>
</feature>
<dbReference type="CDD" id="cd06558">
    <property type="entry name" value="crotonase-like"/>
    <property type="match status" value="1"/>
</dbReference>
<keyword evidence="2 5" id="KW-0456">Lyase</keyword>
<dbReference type="FunFam" id="1.10.12.10:FF:000003">
    <property type="entry name" value="1,4-dihydroxy-2-naphthoyl-CoA synthase"/>
    <property type="match status" value="1"/>
</dbReference>
<feature type="site" description="Important for catalysis" evidence="5">
    <location>
        <position position="276"/>
    </location>
</feature>
<feature type="binding site" description="in other chain" evidence="5">
    <location>
        <position position="47"/>
    </location>
    <ligand>
        <name>substrate</name>
        <note>ligand shared between two neighboring subunits</note>
    </ligand>
</feature>
<reference evidence="6" key="2">
    <citation type="submission" date="2023-01" db="EMBL/GenBank/DDBJ databases">
        <authorList>
            <person name="Sun Q."/>
            <person name="Evtushenko L."/>
        </authorList>
    </citation>
    <scope>NUCLEOTIDE SEQUENCE</scope>
    <source>
        <strain evidence="6">VKM Ac-1401</strain>
    </source>
</reference>
<dbReference type="EC" id="4.1.3.36" evidence="4 5"/>
<dbReference type="EMBL" id="BSEN01000006">
    <property type="protein sequence ID" value="GLJ76032.1"/>
    <property type="molecule type" value="Genomic_DNA"/>
</dbReference>
<evidence type="ECO:0000256" key="3">
    <source>
        <dbReference type="ARBA" id="ARBA00054238"/>
    </source>
</evidence>
<dbReference type="InterPro" id="IPR001753">
    <property type="entry name" value="Enoyl-CoA_hydra/iso"/>
</dbReference>
<dbReference type="InterPro" id="IPR010198">
    <property type="entry name" value="DHNA-CoA_synthase_MenB"/>
</dbReference>
<name>A0A9W6H9W3_9MICO</name>
<comment type="catalytic activity">
    <reaction evidence="1 5">
        <text>2-succinylbenzoyl-CoA + H(+) = 1,4-dihydroxy-2-naphthoyl-CoA + H2O</text>
        <dbReference type="Rhea" id="RHEA:26562"/>
        <dbReference type="ChEBI" id="CHEBI:15377"/>
        <dbReference type="ChEBI" id="CHEBI:15378"/>
        <dbReference type="ChEBI" id="CHEBI:57364"/>
        <dbReference type="ChEBI" id="CHEBI:58897"/>
        <dbReference type="EC" id="4.1.3.36"/>
    </reaction>
</comment>
<evidence type="ECO:0000256" key="1">
    <source>
        <dbReference type="ARBA" id="ARBA00000177"/>
    </source>
</evidence>
<evidence type="ECO:0000313" key="7">
    <source>
        <dbReference type="Proteomes" id="UP001142372"/>
    </source>
</evidence>
<proteinExistence type="inferred from homology"/>
<sequence length="303" mass="33101">MAQAVSDIFDASAWREVPGFEALTDVTYHHDLAGRVARVAFNRPEVRNAFRPHTVDELYAALEDARTNPRIGVVLLTGNGPSPKDGGWAFCSGGDQRIRGRDGYKYAEGETATGIDAARSGRLHILEVQRLIRFMPKVVIAVVPGWAAGGGHSLHVVCDLTIASAEHGRFKQTDADVGSFDGGYGSAYFARQIGQKLAREVFFLAQEYSAQRAYEMGAVNAVVPHAELESTALAWANEILTKSPTAIRMLKFAFNAVDDGMVGQQVFAGEATRLAYASDEAVEGRDAFLEKREPDWSAFPWQY</sequence>
<comment type="caution">
    <text evidence="5">Lacks conserved residue(s) required for the propagation of feature annotation.</text>
</comment>
<dbReference type="PANTHER" id="PTHR43113">
    <property type="entry name" value="NUCLEOSIDE-DIPHOSPHATE-SUGAR EPIMERASE"/>
    <property type="match status" value="1"/>
</dbReference>
<evidence type="ECO:0000256" key="5">
    <source>
        <dbReference type="HAMAP-Rule" id="MF_01934"/>
    </source>
</evidence>